<evidence type="ECO:0000313" key="2">
    <source>
        <dbReference type="EMBL" id="EFP06919.1"/>
    </source>
</evidence>
<dbReference type="eggNOG" id="KOG1418">
    <property type="taxonomic scope" value="Eukaryota"/>
</dbReference>
<dbReference type="SMART" id="SM00721">
    <property type="entry name" value="BAR"/>
    <property type="match status" value="1"/>
</dbReference>
<name>E3NM73_CAERE</name>
<dbReference type="HOGENOM" id="CLU_059076_0_0_1"/>
<dbReference type="EMBL" id="DS268991">
    <property type="protein sequence ID" value="EFP06919.1"/>
    <property type="molecule type" value="Genomic_DNA"/>
</dbReference>
<evidence type="ECO:0000313" key="3">
    <source>
        <dbReference type="Proteomes" id="UP000008281"/>
    </source>
</evidence>
<accession>E3NM73</accession>
<dbReference type="InterPro" id="IPR004148">
    <property type="entry name" value="BAR_dom"/>
</dbReference>
<dbReference type="OrthoDB" id="5793263at2759"/>
<keyword evidence="3" id="KW-1185">Reference proteome</keyword>
<sequence length="393" mass="45495">MPPVPSELRHRRRRRHNDTLDQFSENFGMSREKRAAAHIMRSRKCVISVIKKMSSLECSMDTLDEKLVKALDVCYHVAVEHNTHVNHVLYENSKEKVESVGEESEEEIAEWSFMDSLLFAFTVITTIENEDHKKKSPNESDDKKHVDAAVDQVGHTGWYNRFKVHLGQKLGTAECTKLEPRFDRNIEKLLSYHNIIFNMVDAIELQVQIDPSNISKKRVLAPPEKNLWSQLGGWFHFLSLRHYTGAEAHLLDRFSYTCSKIAQKDMQIQKRTRSHLIKRMILYIGDESVELNNSVEQLNVLLSGIDETRHALKSAQITSEAKSRGAAYHQMILGFNSKASEIQGWIDEVTIIVTLHQNELIKFSRELSMYHDSVYNSIMEVLLRLGYHVHRKK</sequence>
<dbReference type="Proteomes" id="UP000008281">
    <property type="component" value="Unassembled WGS sequence"/>
</dbReference>
<dbReference type="OMA" id="VPHHENE"/>
<dbReference type="AlphaFoldDB" id="E3NM73"/>
<dbReference type="InParanoid" id="E3NM73"/>
<proteinExistence type="predicted"/>
<feature type="domain" description="BAR" evidence="1">
    <location>
        <begin position="154"/>
        <end position="387"/>
    </location>
</feature>
<protein>
    <recommendedName>
        <fullName evidence="1">BAR domain-containing protein</fullName>
    </recommendedName>
</protein>
<organism evidence="3">
    <name type="scientific">Caenorhabditis remanei</name>
    <name type="common">Caenorhabditis vulgaris</name>
    <dbReference type="NCBI Taxonomy" id="31234"/>
    <lineage>
        <taxon>Eukaryota</taxon>
        <taxon>Metazoa</taxon>
        <taxon>Ecdysozoa</taxon>
        <taxon>Nematoda</taxon>
        <taxon>Chromadorea</taxon>
        <taxon>Rhabditida</taxon>
        <taxon>Rhabditina</taxon>
        <taxon>Rhabditomorpha</taxon>
        <taxon>Rhabditoidea</taxon>
        <taxon>Rhabditidae</taxon>
        <taxon>Peloderinae</taxon>
        <taxon>Caenorhabditis</taxon>
    </lineage>
</organism>
<dbReference type="FunCoup" id="E3NM73">
    <property type="interactions" value="16"/>
</dbReference>
<dbReference type="Pfam" id="PF03114">
    <property type="entry name" value="BAR"/>
    <property type="match status" value="1"/>
</dbReference>
<reference evidence="2" key="1">
    <citation type="submission" date="2007-07" db="EMBL/GenBank/DDBJ databases">
        <title>PCAP assembly of the Caenorhabditis remanei genome.</title>
        <authorList>
            <consortium name="The Caenorhabditis remanei Sequencing Consortium"/>
            <person name="Wilson R.K."/>
        </authorList>
    </citation>
    <scope>NUCLEOTIDE SEQUENCE [LARGE SCALE GENOMIC DNA]</scope>
    <source>
        <strain evidence="2">PB4641</strain>
    </source>
</reference>
<dbReference type="GO" id="GO:0005737">
    <property type="term" value="C:cytoplasm"/>
    <property type="evidence" value="ECO:0007669"/>
    <property type="project" value="InterPro"/>
</dbReference>
<gene>
    <name evidence="2" type="ORF">CRE_17649</name>
</gene>
<dbReference type="Gene3D" id="1.10.287.70">
    <property type="match status" value="1"/>
</dbReference>
<evidence type="ECO:0000259" key="1">
    <source>
        <dbReference type="SMART" id="SM00721"/>
    </source>
</evidence>